<reference evidence="1" key="1">
    <citation type="submission" date="2014-11" db="EMBL/GenBank/DDBJ databases">
        <authorList>
            <person name="Amaro Gonzalez C."/>
        </authorList>
    </citation>
    <scope>NUCLEOTIDE SEQUENCE</scope>
</reference>
<proteinExistence type="predicted"/>
<sequence>MLHFNPSHGSAVICPFLDRVNDTSLCVQASFAQY</sequence>
<reference evidence="1" key="2">
    <citation type="journal article" date="2015" name="Fish Shellfish Immunol.">
        <title>Early steps in the European eel (Anguilla anguilla)-Vibrio vulnificus interaction in the gills: Role of the RtxA13 toxin.</title>
        <authorList>
            <person name="Callol A."/>
            <person name="Pajuelo D."/>
            <person name="Ebbesson L."/>
            <person name="Teles M."/>
            <person name="MacKenzie S."/>
            <person name="Amaro C."/>
        </authorList>
    </citation>
    <scope>NUCLEOTIDE SEQUENCE</scope>
</reference>
<dbReference type="EMBL" id="GBXM01025079">
    <property type="protein sequence ID" value="JAH83498.1"/>
    <property type="molecule type" value="Transcribed_RNA"/>
</dbReference>
<organism evidence="1">
    <name type="scientific">Anguilla anguilla</name>
    <name type="common">European freshwater eel</name>
    <name type="synonym">Muraena anguilla</name>
    <dbReference type="NCBI Taxonomy" id="7936"/>
    <lineage>
        <taxon>Eukaryota</taxon>
        <taxon>Metazoa</taxon>
        <taxon>Chordata</taxon>
        <taxon>Craniata</taxon>
        <taxon>Vertebrata</taxon>
        <taxon>Euteleostomi</taxon>
        <taxon>Actinopterygii</taxon>
        <taxon>Neopterygii</taxon>
        <taxon>Teleostei</taxon>
        <taxon>Anguilliformes</taxon>
        <taxon>Anguillidae</taxon>
        <taxon>Anguilla</taxon>
    </lineage>
</organism>
<accession>A0A0E9W1Z2</accession>
<name>A0A0E9W1Z2_ANGAN</name>
<evidence type="ECO:0000313" key="1">
    <source>
        <dbReference type="EMBL" id="JAH83498.1"/>
    </source>
</evidence>
<dbReference type="AlphaFoldDB" id="A0A0E9W1Z2"/>
<protein>
    <submittedName>
        <fullName evidence="1">Uncharacterized protein</fullName>
    </submittedName>
</protein>